<accession>A0AAJ6BL12</accession>
<reference evidence="1" key="1">
    <citation type="submission" date="2023-03" db="EMBL/GenBank/DDBJ databases">
        <title>Andean soil-derived lignocellulolytic bacterial consortium as a source of novel taxa and putative plastic-active enzymes.</title>
        <authorList>
            <person name="Diaz-Garcia L."/>
            <person name="Chuvochina M."/>
            <person name="Feuerriegel G."/>
            <person name="Bunk B."/>
            <person name="Sproer C."/>
            <person name="Streit W.R."/>
            <person name="Rodriguez L.M."/>
            <person name="Overmann J."/>
            <person name="Jimenez D.J."/>
        </authorList>
    </citation>
    <scope>NUCLEOTIDE SEQUENCE</scope>
    <source>
        <strain evidence="1">MAG 833</strain>
    </source>
</reference>
<gene>
    <name evidence="1" type="ORF">P0Y50_14975</name>
</gene>
<sequence length="1216" mass="133572">MFTIEAPKPILALIRRCDRESLLDILIGLTLDPTYQSNHNRLLTLIQLALVHARGDRRPSQAHISTLLNGLVDQDSGRHEDVAEDAFCVGVGFAGQERLIINGMYVASDEALQRLLDAVFTEDFPSQDGLLAECTALLAISDTIARLAGLFLNAAGDSIPRQTEWPDDIEALGTLGQATRFSGSALQKLGVSVDTLAPFILKDLTGLNDAPFGRTALNVRPLLRDGDGIVVPAPSFLSPALRLRLTDRIARGVVPRGATTIFHEVQFARWTLFDARTTGARALSNDDVEMPEPGFRLFGDYMHAVLRFDEEKLAHLVVLGCDWHSPPDADIGAARRGSPDFEANLADHLRASFDALRQQFGSDAGLTVIVHDSPGWGLPLALPGEFAPDWFIIGTDAPGLTALFADPAFSLLDCWKMHRQAREIGEAGVRLAIWPDPVDWWTVWRDQGFSFWPETIDVTAFGGIAHQGVDIGGFRHLGRLLGGRHPAPTAYGDARTVERWIGPTTPPSELAKPVYYATIEAIMENFSAVVETDRGLWWVAVGRPPFTPEDRTWLKLLWEGSIEWVLKLAQAAPSAVPRSSDALEIRLLPVPDHIIDASDAPELMRAGPGVPIVNLLLPPDFITLFITEGNAGDKALVTLLAQSIRLALDLPMDDVTLTTWVDKVTADPNLKMIHVTTSGDLALQLDGKVQPAPVRFIQVADAREAERAARQRLAQRPSSGVAVDQVEITGKAETTRALHAFVDDLWQRCRSRLATLDRSSVITLAMRLIEALHRERVSGERGARARQSLYADYGRWAIHTMSGRDGAFRAYRAIIEMAVCEAATTGGRKAALSDIDTMAGEVMALFRTADQSDAVYHDLVAPDLRFRADGAWEASDGGSNAYMQRYLEACIADSIADDIDHYPKLFVTDDSEPPAPDDPMLTAYAAEFGLGMVEVAAIQNALLEIADDLAVDVVDLSEAELISRLDGKADLSTLPAFIKTFTLSPRPRWDKAPAGFSGDDIYPWIFERRLSLMVRPIIRIGDGATARWLYGVRQLQMGLQYASHLLETGTWAKSKLHSAEARAWVDAEVGRRGLAFEVEIGELAEAKDWRTFVNRPMTELGAARKLGDLDVLAVSADGATWIVIECKWFGGARSSREVASWLQDYHGHDGDKLDRHLKRVAWIRENATAVANRLKLATPIRILGRVVTTTPAPLSYLRELPQDAAVLTRRTLKEIL</sequence>
<dbReference type="EMBL" id="CP119326">
    <property type="protein sequence ID" value="WEK39817.1"/>
    <property type="molecule type" value="Genomic_DNA"/>
</dbReference>
<name>A0AAJ6BL12_9CAUL</name>
<protein>
    <submittedName>
        <fullName evidence="1">Uncharacterized protein</fullName>
    </submittedName>
</protein>
<dbReference type="Proteomes" id="UP001213664">
    <property type="component" value="Chromosome"/>
</dbReference>
<dbReference type="AlphaFoldDB" id="A0AAJ6BL12"/>
<evidence type="ECO:0000313" key="1">
    <source>
        <dbReference type="EMBL" id="WEK39817.1"/>
    </source>
</evidence>
<proteinExistence type="predicted"/>
<organism evidence="1 2">
    <name type="scientific">Candidatus Brevundimonas colombiensis</name>
    <dbReference type="NCBI Taxonomy" id="3121376"/>
    <lineage>
        <taxon>Bacteria</taxon>
        <taxon>Pseudomonadati</taxon>
        <taxon>Pseudomonadota</taxon>
        <taxon>Alphaproteobacteria</taxon>
        <taxon>Caulobacterales</taxon>
        <taxon>Caulobacteraceae</taxon>
        <taxon>Brevundimonas</taxon>
    </lineage>
</organism>
<evidence type="ECO:0000313" key="2">
    <source>
        <dbReference type="Proteomes" id="UP001213664"/>
    </source>
</evidence>